<evidence type="ECO:0000313" key="2">
    <source>
        <dbReference type="EMBL" id="EWS74004.1"/>
    </source>
</evidence>
<name>W7XJA9_TETTS</name>
<sequence length="114" mass="12995">MSSYEENIRFLLINKPDITQKTNLYKSKYPGNLPPTYSTFGFPIGTLNKIKNPAGKFEVKQRCFQGNSKNAMGPAKGDVKKTIDPKNFLKKGERIKKSEEQAKSQHNKRSENKD</sequence>
<dbReference type="GeneID" id="24438993"/>
<protein>
    <submittedName>
        <fullName evidence="2">Uncharacterized protein</fullName>
    </submittedName>
</protein>
<feature type="region of interest" description="Disordered" evidence="1">
    <location>
        <begin position="67"/>
        <end position="114"/>
    </location>
</feature>
<dbReference type="RefSeq" id="XP_012653466.1">
    <property type="nucleotide sequence ID" value="XM_012798012.1"/>
</dbReference>
<accession>W7XJA9</accession>
<dbReference type="InParanoid" id="W7XJA9"/>
<dbReference type="KEGG" id="tet:TTHERM_000442779"/>
<dbReference type="Proteomes" id="UP000009168">
    <property type="component" value="Unassembled WGS sequence"/>
</dbReference>
<evidence type="ECO:0000313" key="3">
    <source>
        <dbReference type="Proteomes" id="UP000009168"/>
    </source>
</evidence>
<feature type="compositionally biased region" description="Basic and acidic residues" evidence="1">
    <location>
        <begin position="90"/>
        <end position="114"/>
    </location>
</feature>
<keyword evidence="3" id="KW-1185">Reference proteome</keyword>
<dbReference type="EMBL" id="GG662665">
    <property type="protein sequence ID" value="EWS74004.1"/>
    <property type="molecule type" value="Genomic_DNA"/>
</dbReference>
<dbReference type="AlphaFoldDB" id="W7XJA9"/>
<organism evidence="2 3">
    <name type="scientific">Tetrahymena thermophila (strain SB210)</name>
    <dbReference type="NCBI Taxonomy" id="312017"/>
    <lineage>
        <taxon>Eukaryota</taxon>
        <taxon>Sar</taxon>
        <taxon>Alveolata</taxon>
        <taxon>Ciliophora</taxon>
        <taxon>Intramacronucleata</taxon>
        <taxon>Oligohymenophorea</taxon>
        <taxon>Hymenostomatida</taxon>
        <taxon>Tetrahymenina</taxon>
        <taxon>Tetrahymenidae</taxon>
        <taxon>Tetrahymena</taxon>
    </lineage>
</organism>
<gene>
    <name evidence="2" type="ORF">TTHERM_000442779</name>
</gene>
<reference evidence="3" key="1">
    <citation type="journal article" date="2006" name="PLoS Biol.">
        <title>Macronuclear genome sequence of the ciliate Tetrahymena thermophila, a model eukaryote.</title>
        <authorList>
            <person name="Eisen J.A."/>
            <person name="Coyne R.S."/>
            <person name="Wu M."/>
            <person name="Wu D."/>
            <person name="Thiagarajan M."/>
            <person name="Wortman J.R."/>
            <person name="Badger J.H."/>
            <person name="Ren Q."/>
            <person name="Amedeo P."/>
            <person name="Jones K.M."/>
            <person name="Tallon L.J."/>
            <person name="Delcher A.L."/>
            <person name="Salzberg S.L."/>
            <person name="Silva J.C."/>
            <person name="Haas B.J."/>
            <person name="Majoros W.H."/>
            <person name="Farzad M."/>
            <person name="Carlton J.M."/>
            <person name="Smith R.K. Jr."/>
            <person name="Garg J."/>
            <person name="Pearlman R.E."/>
            <person name="Karrer K.M."/>
            <person name="Sun L."/>
            <person name="Manning G."/>
            <person name="Elde N.C."/>
            <person name="Turkewitz A.P."/>
            <person name="Asai D.J."/>
            <person name="Wilkes D.E."/>
            <person name="Wang Y."/>
            <person name="Cai H."/>
            <person name="Collins K."/>
            <person name="Stewart B.A."/>
            <person name="Lee S.R."/>
            <person name="Wilamowska K."/>
            <person name="Weinberg Z."/>
            <person name="Ruzzo W.L."/>
            <person name="Wloga D."/>
            <person name="Gaertig J."/>
            <person name="Frankel J."/>
            <person name="Tsao C.-C."/>
            <person name="Gorovsky M.A."/>
            <person name="Keeling P.J."/>
            <person name="Waller R.F."/>
            <person name="Patron N.J."/>
            <person name="Cherry J.M."/>
            <person name="Stover N.A."/>
            <person name="Krieger C.J."/>
            <person name="del Toro C."/>
            <person name="Ryder H.F."/>
            <person name="Williamson S.C."/>
            <person name="Barbeau R.A."/>
            <person name="Hamilton E.P."/>
            <person name="Orias E."/>
        </authorList>
    </citation>
    <scope>NUCLEOTIDE SEQUENCE [LARGE SCALE GENOMIC DNA]</scope>
    <source>
        <strain evidence="3">SB210</strain>
    </source>
</reference>
<proteinExistence type="predicted"/>
<evidence type="ECO:0000256" key="1">
    <source>
        <dbReference type="SAM" id="MobiDB-lite"/>
    </source>
</evidence>